<evidence type="ECO:0000259" key="8">
    <source>
        <dbReference type="PROSITE" id="PS52019"/>
    </source>
</evidence>
<dbReference type="PROSITE" id="PS52019">
    <property type="entry name" value="PKS_MFAS_DH"/>
    <property type="match status" value="1"/>
</dbReference>
<evidence type="ECO:0000256" key="1">
    <source>
        <dbReference type="ARBA" id="ARBA00022450"/>
    </source>
</evidence>
<evidence type="ECO:0000256" key="2">
    <source>
        <dbReference type="ARBA" id="ARBA00022553"/>
    </source>
</evidence>
<dbReference type="OrthoDB" id="429813at2759"/>
<dbReference type="InterPro" id="IPR016035">
    <property type="entry name" value="Acyl_Trfase/lysoPLipase"/>
</dbReference>
<dbReference type="HOGENOM" id="CLU_316863_0_0_1"/>
<proteinExistence type="predicted"/>
<dbReference type="Gene3D" id="3.10.129.110">
    <property type="entry name" value="Polyketide synthase dehydratase"/>
    <property type="match status" value="1"/>
</dbReference>
<dbReference type="InterPro" id="IPR014043">
    <property type="entry name" value="Acyl_transferase_dom"/>
</dbReference>
<feature type="active site" description="Proton donor; for dehydratase activity" evidence="5">
    <location>
        <position position="646"/>
    </location>
</feature>
<dbReference type="EMBL" id="KN846981">
    <property type="protein sequence ID" value="KIW97600.1"/>
    <property type="molecule type" value="Genomic_DNA"/>
</dbReference>
<feature type="domain" description="Carrier" evidence="7">
    <location>
        <begin position="772"/>
        <end position="850"/>
    </location>
</feature>
<dbReference type="Pfam" id="PF21089">
    <property type="entry name" value="PKS_DH_N"/>
    <property type="match status" value="1"/>
</dbReference>
<dbReference type="SUPFAM" id="SSF47336">
    <property type="entry name" value="ACP-like"/>
    <property type="match status" value="1"/>
</dbReference>
<feature type="domain" description="PKS/mFAS DH" evidence="8">
    <location>
        <begin position="428"/>
        <end position="717"/>
    </location>
</feature>
<dbReference type="GeneID" id="27694112"/>
<dbReference type="PANTHER" id="PTHR43775">
    <property type="entry name" value="FATTY ACID SYNTHASE"/>
    <property type="match status" value="1"/>
</dbReference>
<dbReference type="InterPro" id="IPR049900">
    <property type="entry name" value="PKS_mFAS_DH"/>
</dbReference>
<evidence type="ECO:0000256" key="5">
    <source>
        <dbReference type="PROSITE-ProRule" id="PRU01363"/>
    </source>
</evidence>
<feature type="compositionally biased region" description="Basic and acidic residues" evidence="6">
    <location>
        <begin position="723"/>
        <end position="732"/>
    </location>
</feature>
<dbReference type="AlphaFoldDB" id="A0A0D2I337"/>
<dbReference type="SMART" id="SM00827">
    <property type="entry name" value="PKS_AT"/>
    <property type="match status" value="1"/>
</dbReference>
<feature type="active site" description="Proton acceptor; for dehydratase activity" evidence="5">
    <location>
        <position position="463"/>
    </location>
</feature>
<feature type="region of interest" description="Disordered" evidence="6">
    <location>
        <begin position="723"/>
        <end position="753"/>
    </location>
</feature>
<feature type="region of interest" description="N-terminal hotdog fold" evidence="5">
    <location>
        <begin position="428"/>
        <end position="565"/>
    </location>
</feature>
<evidence type="ECO:0000256" key="3">
    <source>
        <dbReference type="ARBA" id="ARBA00022679"/>
    </source>
</evidence>
<dbReference type="Gene3D" id="1.10.1200.10">
    <property type="entry name" value="ACP-like"/>
    <property type="match status" value="1"/>
</dbReference>
<feature type="compositionally biased region" description="Polar residues" evidence="6">
    <location>
        <begin position="733"/>
        <end position="751"/>
    </location>
</feature>
<feature type="region of interest" description="C-terminal hotdog fold" evidence="5">
    <location>
        <begin position="591"/>
        <end position="717"/>
    </location>
</feature>
<keyword evidence="1" id="KW-0596">Phosphopantetheine</keyword>
<keyword evidence="2" id="KW-0597">Phosphoprotein</keyword>
<evidence type="ECO:0008006" key="10">
    <source>
        <dbReference type="Google" id="ProtNLM"/>
    </source>
</evidence>
<dbReference type="SUPFAM" id="SSF52151">
    <property type="entry name" value="FabD/lysophospholipase-like"/>
    <property type="match status" value="1"/>
</dbReference>
<dbReference type="PANTHER" id="PTHR43775:SF21">
    <property type="entry name" value="NON-REDUCING POLYKETIDE SYNTHASE AUSA-RELATED"/>
    <property type="match status" value="1"/>
</dbReference>
<gene>
    <name evidence="9" type="ORF">Z519_01184</name>
</gene>
<feature type="compositionally biased region" description="Low complexity" evidence="6">
    <location>
        <begin position="870"/>
        <end position="888"/>
    </location>
</feature>
<dbReference type="GO" id="GO:0004312">
    <property type="term" value="F:fatty acid synthase activity"/>
    <property type="evidence" value="ECO:0007669"/>
    <property type="project" value="TreeGrafter"/>
</dbReference>
<evidence type="ECO:0000313" key="9">
    <source>
        <dbReference type="EMBL" id="KIW97600.1"/>
    </source>
</evidence>
<dbReference type="Gene3D" id="3.40.366.10">
    <property type="entry name" value="Malonyl-Coenzyme A Acyl Carrier Protein, domain 2"/>
    <property type="match status" value="1"/>
</dbReference>
<evidence type="ECO:0000259" key="7">
    <source>
        <dbReference type="PROSITE" id="PS50075"/>
    </source>
</evidence>
<dbReference type="InterPro" id="IPR009081">
    <property type="entry name" value="PP-bd_ACP"/>
</dbReference>
<dbReference type="RefSeq" id="XP_016624269.1">
    <property type="nucleotide sequence ID" value="XM_016758941.1"/>
</dbReference>
<dbReference type="GO" id="GO:0044550">
    <property type="term" value="P:secondary metabolite biosynthetic process"/>
    <property type="evidence" value="ECO:0007669"/>
    <property type="project" value="TreeGrafter"/>
</dbReference>
<dbReference type="Pfam" id="PF00550">
    <property type="entry name" value="PP-binding"/>
    <property type="match status" value="1"/>
</dbReference>
<sequence>MCSNFNQTHESLLSSIAYNLAATQNLQLPYGSSTLVTSIPELVVWLEEQISLPSREWRPKVAPRPVGFFSGQVGDTVYLDRDIYESCLRLRYHLDRCNAVLRLQGFPSLYPRIFDFGPKSDIVALHYMLFAIQYSSAMTWIDCGLKVAAVLGHSFGLVAGRASIIKERWNHDRGAMFAIEAGAETILSIISRINEPGSGHKVEIACYNGPKSHVLAGSKASMGALEASLQGPNPGMTSIMFKRLNVTHAFHSSLTESMLPELLELAGRLRMTAPSIHFEACSSDVDWAILTPELIVDHTRSPIYFSSAVQRLSTCFGPCTWVEAFSLRSMSGLIKRNLEPSHVDFHHLETPLLHQKSGLRSIMEAVIGLWKQNNAVQFWPFHRSQRYQYEHMILPPYQFEKTRHWLPLAIPSSTPKGHQGNEPSVTEAPLLSLTSPPASNSSPVSNFKVNIAGKEFLSYVKGHAVLGKPLCPAPLYVEMVTRACLALNTNVVPRSLCLSIESLDINAPLGLGDTLQVSLSPEVQTHPASTWRFSLTSVDNSNLTGVAARPILHGTGYVSIATDNKRINALLSRYERLIDLGQFQQLQSDPTSTAMQGSLMYNVFSSCLDYAEYYRGVRGFWAKDGSVVATFCQYLTRVFCYLMLSDPLQWTISFTLRVCMSMHPAQIWSITSTSVCRLRKYSSTLDTEHSDRPGLNQMPRILILGAQFSKVARTSLEKFLVRANGRPDDRPETQQQQQRLAPAANTRNLQPESKELTISRLNRDLIQRDENRAAGAIRRDPKEPVARVADVPKEVLEDDGLTLEEIGVDYLMSMEVLGEVNKRFGITVSADEFACLVTFGDLLNCVAEQRGASDDSDENGEITISETKSETGTPKSSSTPTSVTTNTGHLEDQTGLLSSLVREDLGNVKLDQDTKLSTRD</sequence>
<reference evidence="9" key="1">
    <citation type="submission" date="2015-01" db="EMBL/GenBank/DDBJ databases">
        <title>The Genome Sequence of Cladophialophora bantiana CBS 173.52.</title>
        <authorList>
            <consortium name="The Broad Institute Genomics Platform"/>
            <person name="Cuomo C."/>
            <person name="de Hoog S."/>
            <person name="Gorbushina A."/>
            <person name="Stielow B."/>
            <person name="Teixiera M."/>
            <person name="Abouelleil A."/>
            <person name="Chapman S.B."/>
            <person name="Priest M."/>
            <person name="Young S.K."/>
            <person name="Wortman J."/>
            <person name="Nusbaum C."/>
            <person name="Birren B."/>
        </authorList>
    </citation>
    <scope>NUCLEOTIDE SEQUENCE [LARGE SCALE GENOMIC DNA]</scope>
    <source>
        <strain evidence="9">CBS 173.52</strain>
    </source>
</reference>
<dbReference type="InterPro" id="IPR042104">
    <property type="entry name" value="PKS_dehydratase_sf"/>
</dbReference>
<dbReference type="InterPro" id="IPR016036">
    <property type="entry name" value="Malonyl_transacylase_ACP-bd"/>
</dbReference>
<dbReference type="GO" id="GO:0006633">
    <property type="term" value="P:fatty acid biosynthetic process"/>
    <property type="evidence" value="ECO:0007669"/>
    <property type="project" value="TreeGrafter"/>
</dbReference>
<organism evidence="9">
    <name type="scientific">Cladophialophora bantiana (strain ATCC 10958 / CBS 173.52 / CDC B-1940 / NIH 8579)</name>
    <name type="common">Xylohypha bantiana</name>
    <dbReference type="NCBI Taxonomy" id="1442370"/>
    <lineage>
        <taxon>Eukaryota</taxon>
        <taxon>Fungi</taxon>
        <taxon>Dikarya</taxon>
        <taxon>Ascomycota</taxon>
        <taxon>Pezizomycotina</taxon>
        <taxon>Eurotiomycetes</taxon>
        <taxon>Chaetothyriomycetidae</taxon>
        <taxon>Chaetothyriales</taxon>
        <taxon>Herpotrichiellaceae</taxon>
        <taxon>Cladophialophora</taxon>
    </lineage>
</organism>
<dbReference type="PROSITE" id="PS50075">
    <property type="entry name" value="CARRIER"/>
    <property type="match status" value="1"/>
</dbReference>
<name>A0A0D2I337_CLAB1</name>
<dbReference type="Gene3D" id="3.30.70.3290">
    <property type="match status" value="1"/>
</dbReference>
<feature type="region of interest" description="Disordered" evidence="6">
    <location>
        <begin position="850"/>
        <end position="896"/>
    </location>
</feature>
<dbReference type="InterPro" id="IPR001227">
    <property type="entry name" value="Ac_transferase_dom_sf"/>
</dbReference>
<keyword evidence="4" id="KW-0511">Multifunctional enzyme</keyword>
<dbReference type="InterPro" id="IPR049552">
    <property type="entry name" value="PKS_DH_N"/>
</dbReference>
<dbReference type="InterPro" id="IPR050091">
    <property type="entry name" value="PKS_NRPS_Biosynth_Enz"/>
</dbReference>
<feature type="region of interest" description="Disordered" evidence="6">
    <location>
        <begin position="410"/>
        <end position="439"/>
    </location>
</feature>
<evidence type="ECO:0000256" key="4">
    <source>
        <dbReference type="ARBA" id="ARBA00023268"/>
    </source>
</evidence>
<feature type="compositionally biased region" description="Polar residues" evidence="6">
    <location>
        <begin position="411"/>
        <end position="424"/>
    </location>
</feature>
<keyword evidence="3" id="KW-0808">Transferase</keyword>
<dbReference type="VEuPathDB" id="FungiDB:Z519_01184"/>
<evidence type="ECO:0000256" key="6">
    <source>
        <dbReference type="SAM" id="MobiDB-lite"/>
    </source>
</evidence>
<accession>A0A0D2I337</accession>
<dbReference type="InterPro" id="IPR036736">
    <property type="entry name" value="ACP-like_sf"/>
</dbReference>
<protein>
    <recommendedName>
        <fullName evidence="10">Carrier domain-containing protein</fullName>
    </recommendedName>
</protein>
<dbReference type="SUPFAM" id="SSF55048">
    <property type="entry name" value="Probable ACP-binding domain of malonyl-CoA ACP transacylase"/>
    <property type="match status" value="1"/>
</dbReference>